<dbReference type="InterPro" id="IPR010930">
    <property type="entry name" value="Flg_bb/hook_C_dom"/>
</dbReference>
<evidence type="ECO:0000259" key="7">
    <source>
        <dbReference type="Pfam" id="PF00460"/>
    </source>
</evidence>
<keyword evidence="9" id="KW-0282">Flagellum</keyword>
<dbReference type="Pfam" id="PF06429">
    <property type="entry name" value="Flg_bbr_C"/>
    <property type="match status" value="1"/>
</dbReference>
<gene>
    <name evidence="9" type="primary">flgC</name>
    <name evidence="9" type="ORF">ENQ34_06075</name>
</gene>
<dbReference type="InterPro" id="IPR001444">
    <property type="entry name" value="Flag_bb_rod_N"/>
</dbReference>
<keyword evidence="9" id="KW-0966">Cell projection</keyword>
<evidence type="ECO:0000259" key="8">
    <source>
        <dbReference type="Pfam" id="PF06429"/>
    </source>
</evidence>
<evidence type="ECO:0000256" key="4">
    <source>
        <dbReference type="ARBA" id="ARBA00023143"/>
    </source>
</evidence>
<accession>A0A7C2EAI6</accession>
<dbReference type="AlphaFoldDB" id="A0A7C2EAI6"/>
<organism evidence="9">
    <name type="scientific">Ammonifex degensii</name>
    <dbReference type="NCBI Taxonomy" id="42838"/>
    <lineage>
        <taxon>Bacteria</taxon>
        <taxon>Bacillati</taxon>
        <taxon>Bacillota</taxon>
        <taxon>Clostridia</taxon>
        <taxon>Thermoanaerobacterales</taxon>
        <taxon>Thermoanaerobacteraceae</taxon>
        <taxon>Ammonifex</taxon>
    </lineage>
</organism>
<keyword evidence="4 6" id="KW-0975">Bacterial flagellum</keyword>
<feature type="domain" description="Flagellar basal-body/hook protein C-terminal" evidence="8">
    <location>
        <begin position="90"/>
        <end position="134"/>
    </location>
</feature>
<keyword evidence="9" id="KW-0969">Cilium</keyword>
<evidence type="ECO:0000313" key="9">
    <source>
        <dbReference type="EMBL" id="HEL66224.1"/>
    </source>
</evidence>
<comment type="subcellular location">
    <subcellularLocation>
        <location evidence="1 6">Bacterial flagellum basal body</location>
    </subcellularLocation>
</comment>
<protein>
    <recommendedName>
        <fullName evidence="3 6">Flagellar basal-body rod protein FlgC</fullName>
    </recommendedName>
</protein>
<evidence type="ECO:0000256" key="3">
    <source>
        <dbReference type="ARBA" id="ARBA00017941"/>
    </source>
</evidence>
<dbReference type="EMBL" id="DSMU01000384">
    <property type="protein sequence ID" value="HEL66224.1"/>
    <property type="molecule type" value="Genomic_DNA"/>
</dbReference>
<dbReference type="NCBIfam" id="TIGR01395">
    <property type="entry name" value="FlgC"/>
    <property type="match status" value="1"/>
</dbReference>
<comment type="caution">
    <text evidence="9">The sequence shown here is derived from an EMBL/GenBank/DDBJ whole genome shotgun (WGS) entry which is preliminary data.</text>
</comment>
<dbReference type="PANTHER" id="PTHR30435">
    <property type="entry name" value="FLAGELLAR PROTEIN"/>
    <property type="match status" value="1"/>
</dbReference>
<dbReference type="PANTHER" id="PTHR30435:SF2">
    <property type="entry name" value="FLAGELLAR BASAL-BODY ROD PROTEIN FLGC"/>
    <property type="match status" value="1"/>
</dbReference>
<comment type="similarity">
    <text evidence="2">Belongs to the flagella basal body rod proteins family.</text>
</comment>
<comment type="subunit">
    <text evidence="5 6">The basal body constitutes a major portion of the flagellar organelle and consists of four rings (L,P,S, and M) mounted on a central rod. The rod consists of about 26 subunits of FlgG in the distal portion, and FlgB, FlgC and FlgF are thought to build up the proximal portion of the rod with about 6 subunits each.</text>
</comment>
<proteinExistence type="inferred from homology"/>
<evidence type="ECO:0000256" key="2">
    <source>
        <dbReference type="ARBA" id="ARBA00009677"/>
    </source>
</evidence>
<sequence>MRFFDAFAISGSGLTAQRLRLDLVANNLANIHTTRTPGGGPYRRQVPVFAQRLEAAQDGLKSAGVVVSAIFQDESPPRLVFDPAHPDADAQGYVHYPAINVADEMVDMVTATRSYEANATVFEAAKGMAQKALEIGRG</sequence>
<name>A0A7C2EAI6_9THEO</name>
<evidence type="ECO:0000256" key="1">
    <source>
        <dbReference type="ARBA" id="ARBA00004117"/>
    </source>
</evidence>
<reference evidence="9" key="1">
    <citation type="journal article" date="2020" name="mSystems">
        <title>Genome- and Community-Level Interaction Insights into Carbon Utilization and Element Cycling Functions of Hydrothermarchaeota in Hydrothermal Sediment.</title>
        <authorList>
            <person name="Zhou Z."/>
            <person name="Liu Y."/>
            <person name="Xu W."/>
            <person name="Pan J."/>
            <person name="Luo Z.H."/>
            <person name="Li M."/>
        </authorList>
    </citation>
    <scope>NUCLEOTIDE SEQUENCE [LARGE SCALE GENOMIC DNA]</scope>
    <source>
        <strain evidence="9">SpSt-300</strain>
    </source>
</reference>
<dbReference type="GO" id="GO:0071978">
    <property type="term" value="P:bacterial-type flagellum-dependent swarming motility"/>
    <property type="evidence" value="ECO:0007669"/>
    <property type="project" value="TreeGrafter"/>
</dbReference>
<evidence type="ECO:0000256" key="6">
    <source>
        <dbReference type="RuleBase" id="RU362062"/>
    </source>
</evidence>
<dbReference type="GO" id="GO:0030694">
    <property type="term" value="C:bacterial-type flagellum basal body, rod"/>
    <property type="evidence" value="ECO:0007669"/>
    <property type="project" value="UniProtKB-UniRule"/>
</dbReference>
<evidence type="ECO:0000256" key="5">
    <source>
        <dbReference type="ARBA" id="ARBA00025933"/>
    </source>
</evidence>
<feature type="domain" description="Flagellar basal body rod protein N-terminal" evidence="7">
    <location>
        <begin position="10"/>
        <end position="34"/>
    </location>
</feature>
<dbReference type="Pfam" id="PF00460">
    <property type="entry name" value="Flg_bb_rod"/>
    <property type="match status" value="1"/>
</dbReference>
<dbReference type="InterPro" id="IPR006299">
    <property type="entry name" value="FlgC"/>
</dbReference>